<dbReference type="InterPro" id="IPR038766">
    <property type="entry name" value="Membrane_comp_ABC_pdt"/>
</dbReference>
<feature type="transmembrane region" description="Helical" evidence="6">
    <location>
        <begin position="245"/>
        <end position="267"/>
    </location>
</feature>
<evidence type="ECO:0000256" key="5">
    <source>
        <dbReference type="ARBA" id="ARBA00023136"/>
    </source>
</evidence>
<dbReference type="PANTHER" id="PTHR30287:SF1">
    <property type="entry name" value="INNER MEMBRANE PROTEIN"/>
    <property type="match status" value="1"/>
</dbReference>
<feature type="domain" description="ABC3 transporter permease C-terminal" evidence="7">
    <location>
        <begin position="591"/>
        <end position="696"/>
    </location>
</feature>
<evidence type="ECO:0000256" key="3">
    <source>
        <dbReference type="ARBA" id="ARBA00022692"/>
    </source>
</evidence>
<gene>
    <name evidence="8" type="ORF">GCM10022255_008020</name>
</gene>
<keyword evidence="3 6" id="KW-0812">Transmembrane</keyword>
<feature type="domain" description="ABC3 transporter permease C-terminal" evidence="7">
    <location>
        <begin position="196"/>
        <end position="312"/>
    </location>
</feature>
<dbReference type="Pfam" id="PF02687">
    <property type="entry name" value="FtsX"/>
    <property type="match status" value="2"/>
</dbReference>
<feature type="transmembrane region" description="Helical" evidence="6">
    <location>
        <begin position="287"/>
        <end position="309"/>
    </location>
</feature>
<keyword evidence="4 6" id="KW-1133">Transmembrane helix</keyword>
<proteinExistence type="predicted"/>
<evidence type="ECO:0000313" key="9">
    <source>
        <dbReference type="Proteomes" id="UP001500620"/>
    </source>
</evidence>
<evidence type="ECO:0000256" key="6">
    <source>
        <dbReference type="SAM" id="Phobius"/>
    </source>
</evidence>
<dbReference type="Proteomes" id="UP001500620">
    <property type="component" value="Unassembled WGS sequence"/>
</dbReference>
<feature type="transmembrane region" description="Helical" evidence="6">
    <location>
        <begin position="641"/>
        <end position="665"/>
    </location>
</feature>
<feature type="transmembrane region" description="Helical" evidence="6">
    <location>
        <begin position="361"/>
        <end position="393"/>
    </location>
</feature>
<keyword evidence="2" id="KW-1003">Cell membrane</keyword>
<feature type="transmembrane region" description="Helical" evidence="6">
    <location>
        <begin position="591"/>
        <end position="613"/>
    </location>
</feature>
<dbReference type="RefSeq" id="WP_345121320.1">
    <property type="nucleotide sequence ID" value="NZ_BAABAT010000002.1"/>
</dbReference>
<name>A0ABP8CXA9_9ACTN</name>
<evidence type="ECO:0000256" key="2">
    <source>
        <dbReference type="ARBA" id="ARBA00022475"/>
    </source>
</evidence>
<evidence type="ECO:0000256" key="1">
    <source>
        <dbReference type="ARBA" id="ARBA00004651"/>
    </source>
</evidence>
<feature type="transmembrane region" description="Helical" evidence="6">
    <location>
        <begin position="189"/>
        <end position="213"/>
    </location>
</feature>
<comment type="caution">
    <text evidence="8">The sequence shown here is derived from an EMBL/GenBank/DDBJ whole genome shotgun (WGS) entry which is preliminary data.</text>
</comment>
<sequence length="711" mass="72522">MRRVISMPLGARLALAGGREGTVRMTTMTAGVAVGVALLLLALTAVPALRGREHRAGWHETGPQTAAAAGRDGLLWLAANDHYRGRPVFRVHVAALGPRPPVPPGLDRLPGPGEVAVSPALRAALAEAAPDELAARFPGTVVATIGADGLASPDELVAIVGASPDELRALGAAEVHGIATAGAPQVTGFLAVLLLIAAIGLLVPVVVFVAMATRISAARREQRYAALRLAGATSAQVGWMAATEAGLAAVAGVALGWIGYAAARPIVAARITFDGLRFAPSDLSVPAAQVALVALGVPALVVISAIVVLRRVRLSPLGITRMARRRPPGAWRVAVPLLGLLGFALLMVLRTTGAIGTDGTAVLVLAGTSLLATLLGLVVAGPWATMLAARALVRLSNRAVTLLAARRMAADPSTTFRAISGVVLAAFVTSMFSGIARDPGGKNLENAQLRPGVVEILTAGQPDGPAAALVPALTADTATVRDVLVVPAGTAPGTLAIDCPHLATVVNLDCSGSTSFAGLPPPGLYGVTALAPERAAGPLHAIYVRTDSLAAEDRVRTLVARNLPGAVTSTRADQVDLDTRQLRELDRGLRVALLFVLVVAACSLTVAAAAGIAERRRPFALLRAAGVRVAELRTTVLLESAAPLAITLIVGVGAGLAAGAAITTASGQHWLPPSPGFLLTLALELGLAAALTTLPLPLTERLTAQETIRYE</sequence>
<feature type="transmembrane region" description="Helical" evidence="6">
    <location>
        <begin position="330"/>
        <end position="349"/>
    </location>
</feature>
<reference evidence="9" key="1">
    <citation type="journal article" date="2019" name="Int. J. Syst. Evol. Microbiol.">
        <title>The Global Catalogue of Microorganisms (GCM) 10K type strain sequencing project: providing services to taxonomists for standard genome sequencing and annotation.</title>
        <authorList>
            <consortium name="The Broad Institute Genomics Platform"/>
            <consortium name="The Broad Institute Genome Sequencing Center for Infectious Disease"/>
            <person name="Wu L."/>
            <person name="Ma J."/>
        </authorList>
    </citation>
    <scope>NUCLEOTIDE SEQUENCE [LARGE SCALE GENOMIC DNA]</scope>
    <source>
        <strain evidence="9">JCM 17441</strain>
    </source>
</reference>
<evidence type="ECO:0000256" key="4">
    <source>
        <dbReference type="ARBA" id="ARBA00022989"/>
    </source>
</evidence>
<evidence type="ECO:0000313" key="8">
    <source>
        <dbReference type="EMBL" id="GAA4244546.1"/>
    </source>
</evidence>
<accession>A0ABP8CXA9</accession>
<feature type="transmembrane region" description="Helical" evidence="6">
    <location>
        <begin position="414"/>
        <end position="436"/>
    </location>
</feature>
<keyword evidence="9" id="KW-1185">Reference proteome</keyword>
<dbReference type="InterPro" id="IPR003838">
    <property type="entry name" value="ABC3_permease_C"/>
</dbReference>
<protein>
    <submittedName>
        <fullName evidence="8">ABC transporter permease</fullName>
    </submittedName>
</protein>
<keyword evidence="5 6" id="KW-0472">Membrane</keyword>
<dbReference type="EMBL" id="BAABAT010000002">
    <property type="protein sequence ID" value="GAA4244546.1"/>
    <property type="molecule type" value="Genomic_DNA"/>
</dbReference>
<evidence type="ECO:0000259" key="7">
    <source>
        <dbReference type="Pfam" id="PF02687"/>
    </source>
</evidence>
<organism evidence="8 9">
    <name type="scientific">Dactylosporangium darangshiense</name>
    <dbReference type="NCBI Taxonomy" id="579108"/>
    <lineage>
        <taxon>Bacteria</taxon>
        <taxon>Bacillati</taxon>
        <taxon>Actinomycetota</taxon>
        <taxon>Actinomycetes</taxon>
        <taxon>Micromonosporales</taxon>
        <taxon>Micromonosporaceae</taxon>
        <taxon>Dactylosporangium</taxon>
    </lineage>
</organism>
<feature type="transmembrane region" description="Helical" evidence="6">
    <location>
        <begin position="677"/>
        <end position="699"/>
    </location>
</feature>
<dbReference type="PANTHER" id="PTHR30287">
    <property type="entry name" value="MEMBRANE COMPONENT OF PREDICTED ABC SUPERFAMILY METABOLITE UPTAKE TRANSPORTER"/>
    <property type="match status" value="1"/>
</dbReference>
<comment type="subcellular location">
    <subcellularLocation>
        <location evidence="1">Cell membrane</location>
        <topology evidence="1">Multi-pass membrane protein</topology>
    </subcellularLocation>
</comment>